<dbReference type="PANTHER" id="PTHR30336">
    <property type="entry name" value="INNER MEMBRANE PROTEIN, PROBABLE PERMEASE"/>
    <property type="match status" value="1"/>
</dbReference>
<dbReference type="PANTHER" id="PTHR30336:SF20">
    <property type="entry name" value="DUF218 DOMAIN-CONTAINING PROTEIN"/>
    <property type="match status" value="1"/>
</dbReference>
<reference evidence="2" key="1">
    <citation type="submission" date="2017-08" db="EMBL/GenBank/DDBJ databases">
        <authorList>
            <person name="Polle J.E."/>
            <person name="Barry K."/>
            <person name="Cushman J."/>
            <person name="Schmutz J."/>
            <person name="Tran D."/>
            <person name="Hathwaick L.T."/>
            <person name="Yim W.C."/>
            <person name="Jenkins J."/>
            <person name="Mckie-Krisberg Z.M."/>
            <person name="Prochnik S."/>
            <person name="Lindquist E."/>
            <person name="Dockter R.B."/>
            <person name="Adam C."/>
            <person name="Molina H."/>
            <person name="Bunkerborg J."/>
            <person name="Jin E."/>
            <person name="Buchheim M."/>
            <person name="Magnuson J."/>
        </authorList>
    </citation>
    <scope>NUCLEOTIDE SEQUENCE</scope>
    <source>
        <strain evidence="2">CCAP 19/18</strain>
    </source>
</reference>
<dbReference type="CDD" id="cd06259">
    <property type="entry name" value="YdcF-like"/>
    <property type="match status" value="1"/>
</dbReference>
<name>A0ABQ7G193_DUNSA</name>
<evidence type="ECO:0000313" key="2">
    <source>
        <dbReference type="EMBL" id="KAF5828380.1"/>
    </source>
</evidence>
<dbReference type="InterPro" id="IPR014729">
    <property type="entry name" value="Rossmann-like_a/b/a_fold"/>
</dbReference>
<feature type="domain" description="DUF218" evidence="1">
    <location>
        <begin position="59"/>
        <end position="191"/>
    </location>
</feature>
<dbReference type="Pfam" id="PF02698">
    <property type="entry name" value="DUF218"/>
    <property type="match status" value="1"/>
</dbReference>
<dbReference type="Gene3D" id="3.40.50.620">
    <property type="entry name" value="HUPs"/>
    <property type="match status" value="1"/>
</dbReference>
<dbReference type="InterPro" id="IPR003848">
    <property type="entry name" value="DUF218"/>
</dbReference>
<accession>A0ABQ7G193</accession>
<dbReference type="Proteomes" id="UP000815325">
    <property type="component" value="Unassembled WGS sequence"/>
</dbReference>
<keyword evidence="3" id="KW-1185">Reference proteome</keyword>
<evidence type="ECO:0000259" key="1">
    <source>
        <dbReference type="Pfam" id="PF02698"/>
    </source>
</evidence>
<gene>
    <name evidence="2" type="ORF">DUNSADRAFT_17695</name>
</gene>
<comment type="caution">
    <text evidence="2">The sequence shown here is derived from an EMBL/GenBank/DDBJ whole genome shotgun (WGS) entry which is preliminary data.</text>
</comment>
<protein>
    <submittedName>
        <fullName evidence="2">DUF218 domain-containing protein</fullName>
    </submittedName>
</protein>
<evidence type="ECO:0000313" key="3">
    <source>
        <dbReference type="Proteomes" id="UP000815325"/>
    </source>
</evidence>
<dbReference type="EMBL" id="MU070312">
    <property type="protein sequence ID" value="KAF5828380.1"/>
    <property type="molecule type" value="Genomic_DNA"/>
</dbReference>
<organism evidence="2 3">
    <name type="scientific">Dunaliella salina</name>
    <name type="common">Green alga</name>
    <name type="synonym">Protococcus salinus</name>
    <dbReference type="NCBI Taxonomy" id="3046"/>
    <lineage>
        <taxon>Eukaryota</taxon>
        <taxon>Viridiplantae</taxon>
        <taxon>Chlorophyta</taxon>
        <taxon>core chlorophytes</taxon>
        <taxon>Chlorophyceae</taxon>
        <taxon>CS clade</taxon>
        <taxon>Chlamydomonadales</taxon>
        <taxon>Dunaliellaceae</taxon>
        <taxon>Dunaliella</taxon>
    </lineage>
</organism>
<dbReference type="InterPro" id="IPR051599">
    <property type="entry name" value="Cell_Envelope_Assoc"/>
</dbReference>
<sequence>MLCRLAGTMSTKTLVSRQLLLPRRTRRLHLQTQAQTSPLSVIDAEGVTPSKMNAEMKLDAIIVLGGGLSADGDLPLWVKRRLDLAHSLYSCQIQRPPILCSGGGTPHKPPVLDQEGFVVHEATRCSDYLQTEKLVPAADILKEVSSYDTVGNAYFCLSIHAIPAQWKRLAVVTSSFHMPRSRALFEHMWCIAHASQGVLLHARSELYFAEASDEGVFDRNVLEVRATKEREALNRWQQDSAHLPDLKHLHWWLHQTHRCYAVARQHEGLSKTVQPRDERLLASY</sequence>
<proteinExistence type="predicted"/>